<gene>
    <name evidence="2" type="ORF">P170DRAFT_448773</name>
</gene>
<organism evidence="2 3">
    <name type="scientific">Aspergillus steynii IBT 23096</name>
    <dbReference type="NCBI Taxonomy" id="1392250"/>
    <lineage>
        <taxon>Eukaryota</taxon>
        <taxon>Fungi</taxon>
        <taxon>Dikarya</taxon>
        <taxon>Ascomycota</taxon>
        <taxon>Pezizomycotina</taxon>
        <taxon>Eurotiomycetes</taxon>
        <taxon>Eurotiomycetidae</taxon>
        <taxon>Eurotiales</taxon>
        <taxon>Aspergillaceae</taxon>
        <taxon>Aspergillus</taxon>
        <taxon>Aspergillus subgen. Circumdati</taxon>
    </lineage>
</organism>
<dbReference type="AlphaFoldDB" id="A0A2I2G2I9"/>
<comment type="caution">
    <text evidence="2">The sequence shown here is derived from an EMBL/GenBank/DDBJ whole genome shotgun (WGS) entry which is preliminary data.</text>
</comment>
<accession>A0A2I2G2I9</accession>
<keyword evidence="3" id="KW-1185">Reference proteome</keyword>
<sequence>MAAASTCSVRHPVHGAYCDNGPPHGAHINSSHNRPLHIVPQPALASSPPTTNPGDVSTLSAVEVDLASQSISSLNIMEVKETMLHVTELPLESPGLAVVEQPSSPKMESIQESTSTGLDVPAATSSPASAKRRTPKRKRTASPPSPASTTPSQHLRSTSRSTRRSAPPGSRHSSLHSHRRAVTTSSLTPSSQPSPSDPETRRQHLLALHRESCRLFQNNGLVKETEPNTPSPSSTGALHSTPPRTVRTYSDLSTPPLSPTLHSMSSRTAQRPHFPPPRRTCSAFTARDSEPISPIHPSTTVIDWTSPSTRRREYKKIDRASSGVRGFWRRVAPRWARFGGDRTPFFEQDKDGKGNYEGSVRRFRMDLPDETPAVPERAGTMRGLNLKRKLVGRTRSDTA</sequence>
<reference evidence="2 3" key="1">
    <citation type="submission" date="2016-12" db="EMBL/GenBank/DDBJ databases">
        <title>The genomes of Aspergillus section Nigri reveals drivers in fungal speciation.</title>
        <authorList>
            <consortium name="DOE Joint Genome Institute"/>
            <person name="Vesth T.C."/>
            <person name="Nybo J."/>
            <person name="Theobald S."/>
            <person name="Brandl J."/>
            <person name="Frisvad J.C."/>
            <person name="Nielsen K.F."/>
            <person name="Lyhne E.K."/>
            <person name="Kogle M.E."/>
            <person name="Kuo A."/>
            <person name="Riley R."/>
            <person name="Clum A."/>
            <person name="Nolan M."/>
            <person name="Lipzen A."/>
            <person name="Salamov A."/>
            <person name="Henrissat B."/>
            <person name="Wiebenga A."/>
            <person name="De Vries R.P."/>
            <person name="Grigoriev I.V."/>
            <person name="Mortensen U.H."/>
            <person name="Andersen M.R."/>
            <person name="Baker S.E."/>
        </authorList>
    </citation>
    <scope>NUCLEOTIDE SEQUENCE [LARGE SCALE GENOMIC DNA]</scope>
    <source>
        <strain evidence="2 3">IBT 23096</strain>
    </source>
</reference>
<evidence type="ECO:0000313" key="3">
    <source>
        <dbReference type="Proteomes" id="UP000234275"/>
    </source>
</evidence>
<feature type="compositionally biased region" description="Polar residues" evidence="1">
    <location>
        <begin position="247"/>
        <end position="269"/>
    </location>
</feature>
<dbReference type="OrthoDB" id="5366332at2759"/>
<feature type="compositionally biased region" description="Low complexity" evidence="1">
    <location>
        <begin position="147"/>
        <end position="160"/>
    </location>
</feature>
<feature type="compositionally biased region" description="Basic residues" evidence="1">
    <location>
        <begin position="130"/>
        <end position="140"/>
    </location>
</feature>
<feature type="region of interest" description="Disordered" evidence="1">
    <location>
        <begin position="366"/>
        <end position="399"/>
    </location>
</feature>
<proteinExistence type="predicted"/>
<name>A0A2I2G2I9_9EURO</name>
<evidence type="ECO:0000256" key="1">
    <source>
        <dbReference type="SAM" id="MobiDB-lite"/>
    </source>
</evidence>
<feature type="compositionally biased region" description="Polar residues" evidence="1">
    <location>
        <begin position="101"/>
        <end position="117"/>
    </location>
</feature>
<dbReference type="Proteomes" id="UP000234275">
    <property type="component" value="Unassembled WGS sequence"/>
</dbReference>
<dbReference type="RefSeq" id="XP_024702393.1">
    <property type="nucleotide sequence ID" value="XM_024850992.1"/>
</dbReference>
<evidence type="ECO:0000313" key="2">
    <source>
        <dbReference type="EMBL" id="PLB47091.1"/>
    </source>
</evidence>
<dbReference type="GeneID" id="36558691"/>
<dbReference type="EMBL" id="MSFO01000006">
    <property type="protein sequence ID" value="PLB47091.1"/>
    <property type="molecule type" value="Genomic_DNA"/>
</dbReference>
<feature type="compositionally biased region" description="Polar residues" evidence="1">
    <location>
        <begin position="47"/>
        <end position="56"/>
    </location>
</feature>
<feature type="compositionally biased region" description="Polar residues" evidence="1">
    <location>
        <begin position="227"/>
        <end position="238"/>
    </location>
</feature>
<feature type="region of interest" description="Disordered" evidence="1">
    <location>
        <begin position="220"/>
        <end position="277"/>
    </location>
</feature>
<feature type="compositionally biased region" description="Low complexity" evidence="1">
    <location>
        <begin position="183"/>
        <end position="194"/>
    </location>
</feature>
<dbReference type="VEuPathDB" id="FungiDB:P170DRAFT_448773"/>
<protein>
    <submittedName>
        <fullName evidence="2">Uncharacterized protein</fullName>
    </submittedName>
</protein>
<feature type="region of interest" description="Disordered" evidence="1">
    <location>
        <begin position="24"/>
        <end position="56"/>
    </location>
</feature>
<feature type="region of interest" description="Disordered" evidence="1">
    <location>
        <begin position="100"/>
        <end position="201"/>
    </location>
</feature>